<organism evidence="1 2">
    <name type="scientific">Cohnella lupini</name>
    <dbReference type="NCBI Taxonomy" id="1294267"/>
    <lineage>
        <taxon>Bacteria</taxon>
        <taxon>Bacillati</taxon>
        <taxon>Bacillota</taxon>
        <taxon>Bacilli</taxon>
        <taxon>Bacillales</taxon>
        <taxon>Paenibacillaceae</taxon>
        <taxon>Cohnella</taxon>
    </lineage>
</organism>
<proteinExistence type="predicted"/>
<gene>
    <name evidence="1" type="ORF">DFP95_101648</name>
</gene>
<name>A0A3D9IWE4_9BACL</name>
<reference evidence="1 2" key="1">
    <citation type="submission" date="2018-07" db="EMBL/GenBank/DDBJ databases">
        <title>Genomic Encyclopedia of Type Strains, Phase III (KMG-III): the genomes of soil and plant-associated and newly described type strains.</title>
        <authorList>
            <person name="Whitman W."/>
        </authorList>
    </citation>
    <scope>NUCLEOTIDE SEQUENCE [LARGE SCALE GENOMIC DNA]</scope>
    <source>
        <strain evidence="1 2">CECT 8236</strain>
    </source>
</reference>
<protein>
    <submittedName>
        <fullName evidence="1">Uncharacterized protein</fullName>
    </submittedName>
</protein>
<accession>A0A3D9IWE4</accession>
<sequence>MKIVGSPPVRVVFGEESNRIAAGTSDHKVEGRREYKVILKELRLLKRQLGGI</sequence>
<keyword evidence="2" id="KW-1185">Reference proteome</keyword>
<evidence type="ECO:0000313" key="2">
    <source>
        <dbReference type="Proteomes" id="UP000256869"/>
    </source>
</evidence>
<comment type="caution">
    <text evidence="1">The sequence shown here is derived from an EMBL/GenBank/DDBJ whole genome shotgun (WGS) entry which is preliminary data.</text>
</comment>
<evidence type="ECO:0000313" key="1">
    <source>
        <dbReference type="EMBL" id="RED66150.1"/>
    </source>
</evidence>
<dbReference type="AlphaFoldDB" id="A0A3D9IWE4"/>
<dbReference type="Proteomes" id="UP000256869">
    <property type="component" value="Unassembled WGS sequence"/>
</dbReference>
<dbReference type="EMBL" id="QRDY01000001">
    <property type="protein sequence ID" value="RED66150.1"/>
    <property type="molecule type" value="Genomic_DNA"/>
</dbReference>